<dbReference type="Proteomes" id="UP001614391">
    <property type="component" value="Unassembled WGS sequence"/>
</dbReference>
<evidence type="ECO:0000313" key="2">
    <source>
        <dbReference type="EMBL" id="MFI9118818.1"/>
    </source>
</evidence>
<feature type="domain" description="Peptidase C14 caspase" evidence="1">
    <location>
        <begin position="5"/>
        <end position="235"/>
    </location>
</feature>
<dbReference type="InterPro" id="IPR029030">
    <property type="entry name" value="Caspase-like_dom_sf"/>
</dbReference>
<accession>A0ABW8CMP7</accession>
<proteinExistence type="predicted"/>
<organism evidence="2 3">
    <name type="scientific">Streptomyces bikiniensis</name>
    <dbReference type="NCBI Taxonomy" id="1896"/>
    <lineage>
        <taxon>Bacteria</taxon>
        <taxon>Bacillati</taxon>
        <taxon>Actinomycetota</taxon>
        <taxon>Actinomycetes</taxon>
        <taxon>Kitasatosporales</taxon>
        <taxon>Streptomycetaceae</taxon>
        <taxon>Streptomyces</taxon>
    </lineage>
</organism>
<dbReference type="PROSITE" id="PS00018">
    <property type="entry name" value="EF_HAND_1"/>
    <property type="match status" value="1"/>
</dbReference>
<dbReference type="NCBIfam" id="NF047832">
    <property type="entry name" value="caspase_w_EACC1"/>
    <property type="match status" value="1"/>
</dbReference>
<name>A0ABW8CMP7_STRBI</name>
<reference evidence="2 3" key="1">
    <citation type="submission" date="2024-10" db="EMBL/GenBank/DDBJ databases">
        <title>The Natural Products Discovery Center: Release of the First 8490 Sequenced Strains for Exploring Actinobacteria Biosynthetic Diversity.</title>
        <authorList>
            <person name="Kalkreuter E."/>
            <person name="Kautsar S.A."/>
            <person name="Yang D."/>
            <person name="Bader C.D."/>
            <person name="Teijaro C.N."/>
            <person name="Fluegel L."/>
            <person name="Davis C.M."/>
            <person name="Simpson J.R."/>
            <person name="Lauterbach L."/>
            <person name="Steele A.D."/>
            <person name="Gui C."/>
            <person name="Meng S."/>
            <person name="Li G."/>
            <person name="Viehrig K."/>
            <person name="Ye F."/>
            <person name="Su P."/>
            <person name="Kiefer A.F."/>
            <person name="Nichols A."/>
            <person name="Cepeda A.J."/>
            <person name="Yan W."/>
            <person name="Fan B."/>
            <person name="Jiang Y."/>
            <person name="Adhikari A."/>
            <person name="Zheng C.-J."/>
            <person name="Schuster L."/>
            <person name="Cowan T.M."/>
            <person name="Smanski M.J."/>
            <person name="Chevrette M.G."/>
            <person name="De Carvalho L.P.S."/>
            <person name="Shen B."/>
        </authorList>
    </citation>
    <scope>NUCLEOTIDE SEQUENCE [LARGE SCALE GENOMIC DNA]</scope>
    <source>
        <strain evidence="2 3">NPDC053346</strain>
    </source>
</reference>
<dbReference type="RefSeq" id="WP_399611160.1">
    <property type="nucleotide sequence ID" value="NZ_JBITYT010000002.1"/>
</dbReference>
<dbReference type="EMBL" id="JBITYT010000002">
    <property type="protein sequence ID" value="MFI9118818.1"/>
    <property type="molecule type" value="Genomic_DNA"/>
</dbReference>
<sequence length="577" mass="64150">MLGGRHALLIATNTFSNAGLQQLRSPVRDVEGLAAVLQDPKVGDFDVATVLDQQQHQVMREIESFFRGRSREDLLLLHISSHGLKADHGELYFATQDTDRELLASTAISAAFLHSQMSRCRAKSIILLLDCCYSGAFLLGAKGDSSIHVKDELAGHGRAVLTATNRTEYAWEGDNLSELEPEPSHFTGAIIKGLASGEADLDRDGRISVSELYDYVYGQVRSKNKMQSPQMWASLEYQVVVARSPFAESSSAETPTNIESAVDLSPVLVTAVEPPPIESPDLAHRQNLVSQLKRALPDPVRRIEVFDLIDSSVSGVIAKSNQEDRPLSGPVFESNLKGYRADSDLLLHMLAAGVFHDDGAHDNIWVRVIERLSRIRDNNLQAFNDTLEHLRLYPALLATWAMGIAAILARRDRLLGLLLAKPSFKPPFNSQRRQAPAYYLNPLRVVANEPLNKICHSESGARYIYPQSHYLREELREPFRAIEPDDSAYMEACNRFEFLASLIAMDVEPAALAAPWSGEFFLDSNWGYDEFGLAGEIAGEIDSSWPLLETSAFGSDYERAKNAFEALADFRAKHPRW</sequence>
<comment type="caution">
    <text evidence="2">The sequence shown here is derived from an EMBL/GenBank/DDBJ whole genome shotgun (WGS) entry which is preliminary data.</text>
</comment>
<dbReference type="SUPFAM" id="SSF52129">
    <property type="entry name" value="Caspase-like"/>
    <property type="match status" value="1"/>
</dbReference>
<dbReference type="Pfam" id="PF00656">
    <property type="entry name" value="Peptidase_C14"/>
    <property type="match status" value="1"/>
</dbReference>
<protein>
    <submittedName>
        <fullName evidence="2">Caspase domain-containing protein</fullName>
    </submittedName>
</protein>
<gene>
    <name evidence="2" type="ORF">ACIGW0_05315</name>
</gene>
<evidence type="ECO:0000313" key="3">
    <source>
        <dbReference type="Proteomes" id="UP001614391"/>
    </source>
</evidence>
<dbReference type="InterPro" id="IPR018247">
    <property type="entry name" value="EF_Hand_1_Ca_BS"/>
</dbReference>
<dbReference type="InterPro" id="IPR011600">
    <property type="entry name" value="Pept_C14_caspase"/>
</dbReference>
<keyword evidence="3" id="KW-1185">Reference proteome</keyword>
<evidence type="ECO:0000259" key="1">
    <source>
        <dbReference type="Pfam" id="PF00656"/>
    </source>
</evidence>
<dbReference type="Gene3D" id="3.40.50.1460">
    <property type="match status" value="1"/>
</dbReference>